<keyword evidence="2" id="KW-1185">Reference proteome</keyword>
<dbReference type="Pfam" id="PF18143">
    <property type="entry name" value="HAD_SAK_2"/>
    <property type="match status" value="1"/>
</dbReference>
<evidence type="ECO:0000313" key="2">
    <source>
        <dbReference type="Proteomes" id="UP000655883"/>
    </source>
</evidence>
<reference evidence="1 2" key="1">
    <citation type="submission" date="2020-01" db="EMBL/GenBank/DDBJ databases">
        <title>Patterns of diversity and host range of bacteriophage communities associated with bean-nodulatin bacteria.</title>
        <authorList>
            <person name="Vann Cauwenberghe J."/>
            <person name="Santamaria R.I."/>
            <person name="Bustos P."/>
            <person name="Juarez S."/>
            <person name="Gonzalez V."/>
        </authorList>
    </citation>
    <scope>NUCLEOTIDE SEQUENCE [LARGE SCALE GENOMIC DNA]</scope>
    <source>
        <strain evidence="2">RHph</strain>
    </source>
</reference>
<dbReference type="Proteomes" id="UP000655883">
    <property type="component" value="Segment"/>
</dbReference>
<evidence type="ECO:0000313" key="1">
    <source>
        <dbReference type="EMBL" id="QIG72811.1"/>
    </source>
</evidence>
<proteinExistence type="predicted"/>
<gene>
    <name evidence="1" type="ORF">EVB97_253</name>
</gene>
<accession>A0A7S5RC57</accession>
<organism evidence="1 2">
    <name type="scientific">Rhizobium phage RHph_Y65</name>
    <dbReference type="NCBI Taxonomy" id="2509785"/>
    <lineage>
        <taxon>Viruses</taxon>
        <taxon>Duplodnaviria</taxon>
        <taxon>Heunggongvirae</taxon>
        <taxon>Uroviricota</taxon>
        <taxon>Caudoviricetes</taxon>
        <taxon>Kleczkowskaviridae</taxon>
        <taxon>Cuauhnahuacvirus</taxon>
        <taxon>Cuauhnahuacvirus Y65</taxon>
    </lineage>
</organism>
<sequence length="194" mass="22651">MNLIFLDFDGVLNSQDSYLVRHHLWNSSQRVESIACPDITSVRLVEILVDAIDARIVISSSWRSGTSIEDLRLILRNEFSFNYSNKVIGKTRPHFYDKPNEIRGDQIQHWMKMYESGNFILDLIDLDNNYLYNDNKNYNNIDNYIILDDDSDMLECQMDHFVRTDFTSGFNFKSLQAGLRIVGMSEQDLFKSAK</sequence>
<dbReference type="EMBL" id="MN988525">
    <property type="protein sequence ID" value="QIG72811.1"/>
    <property type="molecule type" value="Genomic_DNA"/>
</dbReference>
<protein>
    <submittedName>
        <fullName evidence="1">Uncharacterized protein</fullName>
    </submittedName>
</protein>
<name>A0A7S5RC57_9CAUD</name>